<reference evidence="2" key="1">
    <citation type="journal article" date="2014" name="Int. J. Syst. Evol. Microbiol.">
        <title>Complete genome sequence of Corynebacterium casei LMG S-19264T (=DSM 44701T), isolated from a smear-ripened cheese.</title>
        <authorList>
            <consortium name="US DOE Joint Genome Institute (JGI-PGF)"/>
            <person name="Walter F."/>
            <person name="Albersmeier A."/>
            <person name="Kalinowski J."/>
            <person name="Ruckert C."/>
        </authorList>
    </citation>
    <scope>NUCLEOTIDE SEQUENCE</scope>
    <source>
        <strain evidence="2">JCM 19596</strain>
    </source>
</reference>
<dbReference type="Proteomes" id="UP000607197">
    <property type="component" value="Unassembled WGS sequence"/>
</dbReference>
<keyword evidence="1" id="KW-1133">Transmembrane helix</keyword>
<protein>
    <submittedName>
        <fullName evidence="2">Uncharacterized protein</fullName>
    </submittedName>
</protein>
<dbReference type="AlphaFoldDB" id="A0A830FBA5"/>
<keyword evidence="1" id="KW-0812">Transmembrane</keyword>
<evidence type="ECO:0000313" key="2">
    <source>
        <dbReference type="EMBL" id="GGL57523.1"/>
    </source>
</evidence>
<dbReference type="EMBL" id="BMPG01000002">
    <property type="protein sequence ID" value="GGL57523.1"/>
    <property type="molecule type" value="Genomic_DNA"/>
</dbReference>
<proteinExistence type="predicted"/>
<sequence length="95" mass="10903">MGTDRYVFGYIPFGEDHERPLGRILAAYYRVIRGFVFAGVLFAIAYWGHFGDIDSVLHFLVFVSLAAHRMEGSTLQQKRRIADYVESRLGENTDE</sequence>
<organism evidence="2 3">
    <name type="scientific">Halocalculus aciditolerans</name>
    <dbReference type="NCBI Taxonomy" id="1383812"/>
    <lineage>
        <taxon>Archaea</taxon>
        <taxon>Methanobacteriati</taxon>
        <taxon>Methanobacteriota</taxon>
        <taxon>Stenosarchaea group</taxon>
        <taxon>Halobacteria</taxon>
        <taxon>Halobacteriales</taxon>
        <taxon>Halobacteriaceae</taxon>
        <taxon>Halocalculus</taxon>
    </lineage>
</organism>
<dbReference type="RefSeq" id="WP_188977446.1">
    <property type="nucleotide sequence ID" value="NZ_BMPG01000002.1"/>
</dbReference>
<gene>
    <name evidence="2" type="ORF">GCM10009039_14600</name>
</gene>
<name>A0A830FBA5_9EURY</name>
<accession>A0A830FBA5</accession>
<reference evidence="2" key="2">
    <citation type="submission" date="2020-09" db="EMBL/GenBank/DDBJ databases">
        <authorList>
            <person name="Sun Q."/>
            <person name="Ohkuma M."/>
        </authorList>
    </citation>
    <scope>NUCLEOTIDE SEQUENCE</scope>
    <source>
        <strain evidence="2">JCM 19596</strain>
    </source>
</reference>
<comment type="caution">
    <text evidence="2">The sequence shown here is derived from an EMBL/GenBank/DDBJ whole genome shotgun (WGS) entry which is preliminary data.</text>
</comment>
<evidence type="ECO:0000256" key="1">
    <source>
        <dbReference type="SAM" id="Phobius"/>
    </source>
</evidence>
<keyword evidence="1" id="KW-0472">Membrane</keyword>
<evidence type="ECO:0000313" key="3">
    <source>
        <dbReference type="Proteomes" id="UP000607197"/>
    </source>
</evidence>
<feature type="transmembrane region" description="Helical" evidence="1">
    <location>
        <begin position="27"/>
        <end position="47"/>
    </location>
</feature>
<keyword evidence="3" id="KW-1185">Reference proteome</keyword>